<protein>
    <recommendedName>
        <fullName evidence="7">TRAP transporter large permease protein</fullName>
    </recommendedName>
</protein>
<feature type="transmembrane region" description="Helical" evidence="7">
    <location>
        <begin position="47"/>
        <end position="66"/>
    </location>
</feature>
<evidence type="ECO:0000256" key="4">
    <source>
        <dbReference type="ARBA" id="ARBA00022692"/>
    </source>
</evidence>
<evidence type="ECO:0000256" key="2">
    <source>
        <dbReference type="ARBA" id="ARBA00022475"/>
    </source>
</evidence>
<feature type="transmembrane region" description="Helical" evidence="7">
    <location>
        <begin position="401"/>
        <end position="422"/>
    </location>
</feature>
<dbReference type="Pfam" id="PF06808">
    <property type="entry name" value="DctM"/>
    <property type="match status" value="1"/>
</dbReference>
<dbReference type="EMBL" id="CP036532">
    <property type="protein sequence ID" value="QBK31924.1"/>
    <property type="molecule type" value="Genomic_DNA"/>
</dbReference>
<dbReference type="SUPFAM" id="SSF81345">
    <property type="entry name" value="ABC transporter involved in vitamin B12 uptake, BtuC"/>
    <property type="match status" value="1"/>
</dbReference>
<keyword evidence="7" id="KW-0813">Transport</keyword>
<dbReference type="NCBIfam" id="TIGR00786">
    <property type="entry name" value="dctM"/>
    <property type="match status" value="1"/>
</dbReference>
<feature type="transmembrane region" description="Helical" evidence="7">
    <location>
        <begin position="136"/>
        <end position="160"/>
    </location>
</feature>
<evidence type="ECO:0000259" key="8">
    <source>
        <dbReference type="Pfam" id="PF06808"/>
    </source>
</evidence>
<gene>
    <name evidence="9" type="ORF">E0E05_15800</name>
</gene>
<dbReference type="AlphaFoldDB" id="A0A4P6V530"/>
<dbReference type="InterPro" id="IPR010656">
    <property type="entry name" value="DctM"/>
</dbReference>
<name>A0A4P6V530_9HYPH</name>
<dbReference type="Proteomes" id="UP000293719">
    <property type="component" value="Chromosome"/>
</dbReference>
<keyword evidence="4 7" id="KW-0812">Transmembrane</keyword>
<evidence type="ECO:0000256" key="5">
    <source>
        <dbReference type="ARBA" id="ARBA00022989"/>
    </source>
</evidence>
<comment type="caution">
    <text evidence="7">Lacks conserved residue(s) required for the propagation of feature annotation.</text>
</comment>
<feature type="transmembrane region" description="Helical" evidence="7">
    <location>
        <begin position="249"/>
        <end position="268"/>
    </location>
</feature>
<keyword evidence="10" id="KW-1185">Reference proteome</keyword>
<keyword evidence="3 7" id="KW-0997">Cell inner membrane</keyword>
<evidence type="ECO:0000256" key="7">
    <source>
        <dbReference type="RuleBase" id="RU369079"/>
    </source>
</evidence>
<reference evidence="9 10" key="1">
    <citation type="journal article" date="2017" name="Int. J. Syst. Evol. Microbiol.">
        <title>Roseitalea porphyridii gen. nov., sp. nov., isolated from a red alga, and reclassification of Hoeflea suaedae Chung et al. 2013 as Pseudohoeflea suaedae gen. nov., comb. nov.</title>
        <authorList>
            <person name="Hyeon J.W."/>
            <person name="Jeong S.E."/>
            <person name="Baek K."/>
            <person name="Jeon C.O."/>
        </authorList>
    </citation>
    <scope>NUCLEOTIDE SEQUENCE [LARGE SCALE GENOMIC DNA]</scope>
    <source>
        <strain evidence="9 10">MA7-20</strain>
    </source>
</reference>
<dbReference type="RefSeq" id="WP_082901747.1">
    <property type="nucleotide sequence ID" value="NZ_CP036532.1"/>
</dbReference>
<evidence type="ECO:0000256" key="3">
    <source>
        <dbReference type="ARBA" id="ARBA00022519"/>
    </source>
</evidence>
<keyword evidence="5 7" id="KW-1133">Transmembrane helix</keyword>
<feature type="transmembrane region" description="Helical" evidence="7">
    <location>
        <begin position="280"/>
        <end position="301"/>
    </location>
</feature>
<comment type="subcellular location">
    <subcellularLocation>
        <location evidence="1 7">Cell inner membrane</location>
        <topology evidence="1 7">Multi-pass membrane protein</topology>
    </subcellularLocation>
</comment>
<dbReference type="GO" id="GO:0022857">
    <property type="term" value="F:transmembrane transporter activity"/>
    <property type="evidence" value="ECO:0007669"/>
    <property type="project" value="UniProtKB-UniRule"/>
</dbReference>
<dbReference type="PANTHER" id="PTHR33362">
    <property type="entry name" value="SIALIC ACID TRAP TRANSPORTER PERMEASE PROTEIN SIAT-RELATED"/>
    <property type="match status" value="1"/>
</dbReference>
<accession>A0A4P6V530</accession>
<dbReference type="InterPro" id="IPR004681">
    <property type="entry name" value="TRAP_DctM"/>
</dbReference>
<dbReference type="PIRSF" id="PIRSF006066">
    <property type="entry name" value="HI0050"/>
    <property type="match status" value="1"/>
</dbReference>
<keyword evidence="2" id="KW-1003">Cell membrane</keyword>
<dbReference type="InterPro" id="IPR037294">
    <property type="entry name" value="ABC_BtuC-like"/>
</dbReference>
<evidence type="ECO:0000313" key="10">
    <source>
        <dbReference type="Proteomes" id="UP000293719"/>
    </source>
</evidence>
<dbReference type="GO" id="GO:0005886">
    <property type="term" value="C:plasma membrane"/>
    <property type="evidence" value="ECO:0007669"/>
    <property type="project" value="UniProtKB-SubCell"/>
</dbReference>
<evidence type="ECO:0000256" key="6">
    <source>
        <dbReference type="ARBA" id="ARBA00023136"/>
    </source>
</evidence>
<comment type="function">
    <text evidence="7">Part of the tripartite ATP-independent periplasmic (TRAP) transport system.</text>
</comment>
<evidence type="ECO:0000313" key="9">
    <source>
        <dbReference type="EMBL" id="QBK31924.1"/>
    </source>
</evidence>
<dbReference type="OrthoDB" id="9790209at2"/>
<feature type="transmembrane region" description="Helical" evidence="7">
    <location>
        <begin position="321"/>
        <end position="339"/>
    </location>
</feature>
<feature type="transmembrane region" description="Helical" evidence="7">
    <location>
        <begin position="367"/>
        <end position="389"/>
    </location>
</feature>
<dbReference type="KEGG" id="rpod:E0E05_15800"/>
<keyword evidence="6 7" id="KW-0472">Membrane</keyword>
<dbReference type="GeneID" id="90768770"/>
<sequence>MMITALFVLFFGLLALGMPIAFAIGLSSLIIIFVDPTMIPYVVTSKFFAGIDSFTLLAIPFFIFAGEITTASGLTARIIRFADVLVGRFFRVGLAYVNILSSMLFAGVSGSITADSAAMGSLLIPSMKKAGYDADYAVAITATSGTIGALIPPSILMVIYGSLTNLSVGQLFLGGIVPGFIFAAVLMLVAYLVGRARGYDFRVSDIDGHSDDPYWKELLVAFRGASIALIIPLIIVGGIVGGFATPTEAGVLAVACALIAGVFFYRTLNWSKIYEAAYRSALLTAVVMAIIAFSTLFSDILTRNDFQDWLLGNIQLVSENRYIQLTLILLLLFILGLVLDVTAILIMFAAPLAAIGVTLGFDPIHYGVIIVMVSLLGACTPPVGTLLLIGCSIAQIPLSRAIGTVSWFVGAQLLVCIFLMFVPEAITWVPSLVFNR</sequence>
<proteinExistence type="inferred from homology"/>
<evidence type="ECO:0000256" key="1">
    <source>
        <dbReference type="ARBA" id="ARBA00004429"/>
    </source>
</evidence>
<organism evidence="9 10">
    <name type="scientific">Roseitalea porphyridii</name>
    <dbReference type="NCBI Taxonomy" id="1852022"/>
    <lineage>
        <taxon>Bacteria</taxon>
        <taxon>Pseudomonadati</taxon>
        <taxon>Pseudomonadota</taxon>
        <taxon>Alphaproteobacteria</taxon>
        <taxon>Hyphomicrobiales</taxon>
        <taxon>Ahrensiaceae</taxon>
        <taxon>Roseitalea</taxon>
    </lineage>
</organism>
<comment type="subunit">
    <text evidence="7">The complex comprises the extracytoplasmic solute receptor protein and the two transmembrane proteins.</text>
</comment>
<feature type="transmembrane region" description="Helical" evidence="7">
    <location>
        <begin position="220"/>
        <end position="243"/>
    </location>
</feature>
<feature type="domain" description="TRAP C4-dicarboxylate transport system permease DctM subunit" evidence="8">
    <location>
        <begin position="7"/>
        <end position="424"/>
    </location>
</feature>
<feature type="transmembrane region" description="Helical" evidence="7">
    <location>
        <begin position="172"/>
        <end position="193"/>
    </location>
</feature>
<comment type="similarity">
    <text evidence="7">Belongs to the TRAP transporter large permease family.</text>
</comment>